<keyword evidence="5" id="KW-1133">Transmembrane helix</keyword>
<feature type="transmembrane region" description="Helical" evidence="5">
    <location>
        <begin position="36"/>
        <end position="59"/>
    </location>
</feature>
<keyword evidence="5" id="KW-0472">Membrane</keyword>
<sequence>MNWKKKLSLFGVIGGILSYDVVLICYLAMAKFEEPMIMLFSDIFFALSFIANPLLLALITKYTSEFYGTKYISRLFLFFPLSLFFTNTFLALHPIIMQKLLRFMGVRDYSIILYSIIFLYMGKLCSTGVLDVFCQALIIGNNISASGNITPLDLIYIVAVIIAGLILFSLSLFCCADIIGEYLEQYSEQNSIRETLITPNFIEYTKNRKEEVCNICLDEFKEGDRMGEMPNCEHAFHQECLMKWLEYKSMCPICRNQE</sequence>
<dbReference type="GO" id="GO:0008270">
    <property type="term" value="F:zinc ion binding"/>
    <property type="evidence" value="ECO:0007669"/>
    <property type="project" value="UniProtKB-KW"/>
</dbReference>
<feature type="domain" description="RING-type" evidence="6">
    <location>
        <begin position="213"/>
        <end position="255"/>
    </location>
</feature>
<keyword evidence="1" id="KW-0479">Metal-binding</keyword>
<dbReference type="SMART" id="SM00184">
    <property type="entry name" value="RING"/>
    <property type="match status" value="1"/>
</dbReference>
<gene>
    <name evidence="7" type="ORF">BSTOLATCC_MIC53928</name>
</gene>
<proteinExistence type="predicted"/>
<evidence type="ECO:0000313" key="8">
    <source>
        <dbReference type="Proteomes" id="UP001162131"/>
    </source>
</evidence>
<evidence type="ECO:0000256" key="3">
    <source>
        <dbReference type="ARBA" id="ARBA00022833"/>
    </source>
</evidence>
<protein>
    <recommendedName>
        <fullName evidence="6">RING-type domain-containing protein</fullName>
    </recommendedName>
</protein>
<dbReference type="InterPro" id="IPR052788">
    <property type="entry name" value="RING-type_E3_ligase_ATL"/>
</dbReference>
<reference evidence="7" key="1">
    <citation type="submission" date="2021-09" db="EMBL/GenBank/DDBJ databases">
        <authorList>
            <consortium name="AG Swart"/>
            <person name="Singh M."/>
            <person name="Singh A."/>
            <person name="Seah K."/>
            <person name="Emmerich C."/>
        </authorList>
    </citation>
    <scope>NUCLEOTIDE SEQUENCE</scope>
    <source>
        <strain evidence="7">ATCC30299</strain>
    </source>
</reference>
<accession>A0AAU9K4E3</accession>
<feature type="transmembrane region" description="Helical" evidence="5">
    <location>
        <begin position="111"/>
        <end position="133"/>
    </location>
</feature>
<keyword evidence="8" id="KW-1185">Reference proteome</keyword>
<evidence type="ECO:0000256" key="5">
    <source>
        <dbReference type="SAM" id="Phobius"/>
    </source>
</evidence>
<comment type="caution">
    <text evidence="7">The sequence shown here is derived from an EMBL/GenBank/DDBJ whole genome shotgun (WGS) entry which is preliminary data.</text>
</comment>
<dbReference type="Gene3D" id="3.30.40.10">
    <property type="entry name" value="Zinc/RING finger domain, C3HC4 (zinc finger)"/>
    <property type="match status" value="1"/>
</dbReference>
<dbReference type="PANTHER" id="PTHR45798">
    <property type="entry name" value="RING-H2 FINGER PROTEIN ATL61-RELATED-RELATED"/>
    <property type="match status" value="1"/>
</dbReference>
<dbReference type="InterPro" id="IPR011016">
    <property type="entry name" value="Znf_RING-CH"/>
</dbReference>
<evidence type="ECO:0000256" key="4">
    <source>
        <dbReference type="PROSITE-ProRule" id="PRU00175"/>
    </source>
</evidence>
<keyword evidence="2 4" id="KW-0863">Zinc-finger</keyword>
<keyword evidence="3" id="KW-0862">Zinc</keyword>
<dbReference type="InterPro" id="IPR001841">
    <property type="entry name" value="Znf_RING"/>
</dbReference>
<feature type="transmembrane region" description="Helical" evidence="5">
    <location>
        <begin position="71"/>
        <end position="91"/>
    </location>
</feature>
<dbReference type="AlphaFoldDB" id="A0AAU9K4E3"/>
<evidence type="ECO:0000313" key="7">
    <source>
        <dbReference type="EMBL" id="CAG9331869.1"/>
    </source>
</evidence>
<dbReference type="Proteomes" id="UP001162131">
    <property type="component" value="Unassembled WGS sequence"/>
</dbReference>
<evidence type="ECO:0000256" key="1">
    <source>
        <dbReference type="ARBA" id="ARBA00022723"/>
    </source>
</evidence>
<dbReference type="InterPro" id="IPR013083">
    <property type="entry name" value="Znf_RING/FYVE/PHD"/>
</dbReference>
<name>A0AAU9K4E3_9CILI</name>
<evidence type="ECO:0000259" key="6">
    <source>
        <dbReference type="PROSITE" id="PS50089"/>
    </source>
</evidence>
<feature type="transmembrane region" description="Helical" evidence="5">
    <location>
        <begin position="154"/>
        <end position="173"/>
    </location>
</feature>
<feature type="transmembrane region" description="Helical" evidence="5">
    <location>
        <begin position="7"/>
        <end position="30"/>
    </location>
</feature>
<dbReference type="Pfam" id="PF13639">
    <property type="entry name" value="zf-RING_2"/>
    <property type="match status" value="1"/>
</dbReference>
<dbReference type="PANTHER" id="PTHR45798:SF97">
    <property type="entry name" value="ALCOHOL-SENSITIVE RING FINGER PROTEIN 1"/>
    <property type="match status" value="1"/>
</dbReference>
<dbReference type="SUPFAM" id="SSF57850">
    <property type="entry name" value="RING/U-box"/>
    <property type="match status" value="1"/>
</dbReference>
<dbReference type="PROSITE" id="PS50089">
    <property type="entry name" value="ZF_RING_2"/>
    <property type="match status" value="1"/>
</dbReference>
<dbReference type="EMBL" id="CAJZBQ010000053">
    <property type="protein sequence ID" value="CAG9331869.1"/>
    <property type="molecule type" value="Genomic_DNA"/>
</dbReference>
<dbReference type="SMART" id="SM00744">
    <property type="entry name" value="RINGv"/>
    <property type="match status" value="1"/>
</dbReference>
<organism evidence="7 8">
    <name type="scientific">Blepharisma stoltei</name>
    <dbReference type="NCBI Taxonomy" id="1481888"/>
    <lineage>
        <taxon>Eukaryota</taxon>
        <taxon>Sar</taxon>
        <taxon>Alveolata</taxon>
        <taxon>Ciliophora</taxon>
        <taxon>Postciliodesmatophora</taxon>
        <taxon>Heterotrichea</taxon>
        <taxon>Heterotrichida</taxon>
        <taxon>Blepharismidae</taxon>
        <taxon>Blepharisma</taxon>
    </lineage>
</organism>
<evidence type="ECO:0000256" key="2">
    <source>
        <dbReference type="ARBA" id="ARBA00022771"/>
    </source>
</evidence>
<keyword evidence="5" id="KW-0812">Transmembrane</keyword>